<keyword evidence="1" id="KW-0812">Transmembrane</keyword>
<sequence length="199" mass="22453">MCRHGSCQPRYRSESLSIFFYNSAVALVIFLRGVNVGGHRTFRPSILAENLRQYDVVNVGTAGTFVVRKPGSRTKLRAELLRMLPFDTQVMFCDGADLIRMEDENPFEITPPPRDIVRFMSVLSKSGRRTTSLPCALPASGEWFVRIMASEGRFVFGEYRRSMKTIGYLSQIDELFGATAATRSWNTIMAVIRILKAKA</sequence>
<proteinExistence type="predicted"/>
<dbReference type="SUPFAM" id="SSF160379">
    <property type="entry name" value="SP0830-like"/>
    <property type="match status" value="1"/>
</dbReference>
<name>A0A5B9EGN1_9BACT</name>
<gene>
    <name evidence="2" type="ORF">FTW19_05655</name>
</gene>
<reference evidence="2 3" key="1">
    <citation type="submission" date="2019-08" db="EMBL/GenBank/DDBJ databases">
        <title>Complete genome sequence of Terriglobus albidus strain ORNL.</title>
        <authorList>
            <person name="Podar M."/>
        </authorList>
    </citation>
    <scope>NUCLEOTIDE SEQUENCE [LARGE SCALE GENOMIC DNA]</scope>
    <source>
        <strain evidence="2 3">ORNL</strain>
    </source>
</reference>
<dbReference type="Proteomes" id="UP000321820">
    <property type="component" value="Chromosome"/>
</dbReference>
<keyword evidence="1" id="KW-1133">Transmembrane helix</keyword>
<feature type="transmembrane region" description="Helical" evidence="1">
    <location>
        <begin position="18"/>
        <end position="35"/>
    </location>
</feature>
<dbReference type="AlphaFoldDB" id="A0A5B9EGN1"/>
<organism evidence="2 3">
    <name type="scientific">Terriglobus albidus</name>
    <dbReference type="NCBI Taxonomy" id="1592106"/>
    <lineage>
        <taxon>Bacteria</taxon>
        <taxon>Pseudomonadati</taxon>
        <taxon>Acidobacteriota</taxon>
        <taxon>Terriglobia</taxon>
        <taxon>Terriglobales</taxon>
        <taxon>Acidobacteriaceae</taxon>
        <taxon>Terriglobus</taxon>
    </lineage>
</organism>
<accession>A0A5B9EGN1</accession>
<evidence type="ECO:0000313" key="3">
    <source>
        <dbReference type="Proteomes" id="UP000321820"/>
    </source>
</evidence>
<protein>
    <submittedName>
        <fullName evidence="2">DUF1697 domain-containing protein</fullName>
    </submittedName>
</protein>
<dbReference type="InterPro" id="IPR012545">
    <property type="entry name" value="DUF1697"/>
</dbReference>
<dbReference type="OrthoDB" id="9806494at2"/>
<dbReference type="Pfam" id="PF08002">
    <property type="entry name" value="DUF1697"/>
    <property type="match status" value="1"/>
</dbReference>
<keyword evidence="3" id="KW-1185">Reference proteome</keyword>
<dbReference type="KEGG" id="talb:FTW19_05655"/>
<keyword evidence="1" id="KW-0472">Membrane</keyword>
<evidence type="ECO:0000313" key="2">
    <source>
        <dbReference type="EMBL" id="QEE31192.1"/>
    </source>
</evidence>
<evidence type="ECO:0000256" key="1">
    <source>
        <dbReference type="SAM" id="Phobius"/>
    </source>
</evidence>
<dbReference type="EMBL" id="CP042806">
    <property type="protein sequence ID" value="QEE31192.1"/>
    <property type="molecule type" value="Genomic_DNA"/>
</dbReference>